<dbReference type="EMBL" id="LPXO01000001">
    <property type="protein sequence ID" value="KUF12324.1"/>
    <property type="molecule type" value="Genomic_DNA"/>
</dbReference>
<dbReference type="STRING" id="1685382.AVJ23_00905"/>
<sequence>MPQPVLIGSTYYLRVIVPRELRNRAAGTVVALPIGDRLSRLTLNTRAKVSLRTKDWPEAKRRYSQALAALEDHWETLRRGPGSLTHKQAVALAGEVVGVFVEAFDEDPKTPEMWENIEAVDLAARKGRSNPLAVPTEESKARDVERRFGALTDATLERRGLVVDPVSRVRLLQRVAVAMEDVARVNGARARGDYSETDVVDKYPAYVPKTEASREQAREATDKTFADVIDAEVARRAAGRDAKPMSSSAERKYRRAADEFASHRKSKNVGTVTVRQADEWMRTMLEGGKLSNTPDLPPGSSLVVM</sequence>
<feature type="compositionally biased region" description="Basic and acidic residues" evidence="1">
    <location>
        <begin position="239"/>
        <end position="262"/>
    </location>
</feature>
<evidence type="ECO:0000259" key="2">
    <source>
        <dbReference type="Pfam" id="PF20172"/>
    </source>
</evidence>
<dbReference type="OrthoDB" id="7222937at2"/>
<evidence type="ECO:0000313" key="3">
    <source>
        <dbReference type="EMBL" id="KUF12324.1"/>
    </source>
</evidence>
<dbReference type="RefSeq" id="WP_058860271.1">
    <property type="nucleotide sequence ID" value="NZ_LPXO01000001.1"/>
</dbReference>
<gene>
    <name evidence="3" type="ORF">AVJ23_00905</name>
</gene>
<dbReference type="Proteomes" id="UP000054396">
    <property type="component" value="Unassembled WGS sequence"/>
</dbReference>
<evidence type="ECO:0000256" key="1">
    <source>
        <dbReference type="SAM" id="MobiDB-lite"/>
    </source>
</evidence>
<feature type="region of interest" description="Disordered" evidence="1">
    <location>
        <begin position="239"/>
        <end position="264"/>
    </location>
</feature>
<dbReference type="AlphaFoldDB" id="A0A0W7WP86"/>
<protein>
    <recommendedName>
        <fullName evidence="2">DUF6538 domain-containing protein</fullName>
    </recommendedName>
</protein>
<dbReference type="InterPro" id="IPR046668">
    <property type="entry name" value="DUF6538"/>
</dbReference>
<organism evidence="3 4">
    <name type="scientific">Pseudoponticoccus marisrubri</name>
    <dbReference type="NCBI Taxonomy" id="1685382"/>
    <lineage>
        <taxon>Bacteria</taxon>
        <taxon>Pseudomonadati</taxon>
        <taxon>Pseudomonadota</taxon>
        <taxon>Alphaproteobacteria</taxon>
        <taxon>Rhodobacterales</taxon>
        <taxon>Roseobacteraceae</taxon>
        <taxon>Pseudoponticoccus</taxon>
    </lineage>
</organism>
<feature type="domain" description="DUF6538" evidence="2">
    <location>
        <begin position="7"/>
        <end position="79"/>
    </location>
</feature>
<keyword evidence="4" id="KW-1185">Reference proteome</keyword>
<name>A0A0W7WP86_9RHOB</name>
<accession>A0A0W7WP86</accession>
<evidence type="ECO:0000313" key="4">
    <source>
        <dbReference type="Proteomes" id="UP000054396"/>
    </source>
</evidence>
<dbReference type="Pfam" id="PF20172">
    <property type="entry name" value="DUF6538"/>
    <property type="match status" value="1"/>
</dbReference>
<proteinExistence type="predicted"/>
<comment type="caution">
    <text evidence="3">The sequence shown here is derived from an EMBL/GenBank/DDBJ whole genome shotgun (WGS) entry which is preliminary data.</text>
</comment>
<reference evidence="3 4" key="1">
    <citation type="submission" date="2015-12" db="EMBL/GenBank/DDBJ databases">
        <authorList>
            <person name="Shamseldin A."/>
            <person name="Moawad H."/>
            <person name="Abd El-Rahim W.M."/>
            <person name="Sadowsky M.J."/>
        </authorList>
    </citation>
    <scope>NUCLEOTIDE SEQUENCE [LARGE SCALE GENOMIC DNA]</scope>
    <source>
        <strain evidence="3 4">SJ5A-1</strain>
    </source>
</reference>